<evidence type="ECO:0000313" key="2">
    <source>
        <dbReference type="EMBL" id="GGO95142.1"/>
    </source>
</evidence>
<gene>
    <name evidence="2" type="ORF">GCM10012280_51680</name>
</gene>
<feature type="region of interest" description="Disordered" evidence="1">
    <location>
        <begin position="1"/>
        <end position="34"/>
    </location>
</feature>
<protein>
    <submittedName>
        <fullName evidence="2">Uncharacterized protein</fullName>
    </submittedName>
</protein>
<organism evidence="2 3">
    <name type="scientific">Wenjunlia tyrosinilytica</name>
    <dbReference type="NCBI Taxonomy" id="1544741"/>
    <lineage>
        <taxon>Bacteria</taxon>
        <taxon>Bacillati</taxon>
        <taxon>Actinomycetota</taxon>
        <taxon>Actinomycetes</taxon>
        <taxon>Kitasatosporales</taxon>
        <taxon>Streptomycetaceae</taxon>
        <taxon>Wenjunlia</taxon>
    </lineage>
</organism>
<dbReference type="Proteomes" id="UP000641932">
    <property type="component" value="Unassembled WGS sequence"/>
</dbReference>
<dbReference type="AlphaFoldDB" id="A0A917ZTY4"/>
<evidence type="ECO:0000256" key="1">
    <source>
        <dbReference type="SAM" id="MobiDB-lite"/>
    </source>
</evidence>
<proteinExistence type="predicted"/>
<sequence length="139" mass="15810">MTRSPFESRTPDARNRGTRGPGGGRTWPEGLCRPGSPDFERSAKAWLFDLAPPRWRYEEVLHRHPLELARMVVLFLEVELTSIRARLLATRHSPHPTVREVSGVYRRECEWVATTVEQVKLVEAALSDTTGASFEAPRM</sequence>
<comment type="caution">
    <text evidence="2">The sequence shown here is derived from an EMBL/GenBank/DDBJ whole genome shotgun (WGS) entry which is preliminary data.</text>
</comment>
<reference evidence="2" key="2">
    <citation type="submission" date="2020-09" db="EMBL/GenBank/DDBJ databases">
        <authorList>
            <person name="Sun Q."/>
            <person name="Zhou Y."/>
        </authorList>
    </citation>
    <scope>NUCLEOTIDE SEQUENCE</scope>
    <source>
        <strain evidence="2">CGMCC 4.7201</strain>
    </source>
</reference>
<name>A0A917ZTY4_9ACTN</name>
<dbReference type="EMBL" id="BMMS01000024">
    <property type="protein sequence ID" value="GGO95142.1"/>
    <property type="molecule type" value="Genomic_DNA"/>
</dbReference>
<dbReference type="RefSeq" id="WP_189134181.1">
    <property type="nucleotide sequence ID" value="NZ_BMMS01000024.1"/>
</dbReference>
<accession>A0A917ZTY4</accession>
<reference evidence="2" key="1">
    <citation type="journal article" date="2014" name="Int. J. Syst. Evol. Microbiol.">
        <title>Complete genome sequence of Corynebacterium casei LMG S-19264T (=DSM 44701T), isolated from a smear-ripened cheese.</title>
        <authorList>
            <consortium name="US DOE Joint Genome Institute (JGI-PGF)"/>
            <person name="Walter F."/>
            <person name="Albersmeier A."/>
            <person name="Kalinowski J."/>
            <person name="Ruckert C."/>
        </authorList>
    </citation>
    <scope>NUCLEOTIDE SEQUENCE</scope>
    <source>
        <strain evidence="2">CGMCC 4.7201</strain>
    </source>
</reference>
<keyword evidence="3" id="KW-1185">Reference proteome</keyword>
<evidence type="ECO:0000313" key="3">
    <source>
        <dbReference type="Proteomes" id="UP000641932"/>
    </source>
</evidence>